<evidence type="ECO:0000256" key="1">
    <source>
        <dbReference type="SAM" id="Phobius"/>
    </source>
</evidence>
<dbReference type="RefSeq" id="WP_138789450.1">
    <property type="nucleotide sequence ID" value="NZ_JBHTGQ010000001.1"/>
</dbReference>
<accession>A0ABW2V275</accession>
<sequence length="184" mass="20715">MRSTANPAPAAARRNVPYFKSIAFKVSGIAALCFILLGSLMAYISYSQQKALICGNLTEKEKMFHFPLASEIERIEKAKSELKKDPDAYKKDPDIINLQYEMDRYASIENVENAYLFYPEWLDVDGEKALLNLLSNADLYETEKPAAPYVLDDELFSSLLCGERPTKWPAASNDSASCPRRSAR</sequence>
<name>A0ABW2V275_9BACL</name>
<comment type="caution">
    <text evidence="2">The sequence shown here is derived from an EMBL/GenBank/DDBJ whole genome shotgun (WGS) entry which is preliminary data.</text>
</comment>
<reference evidence="3" key="1">
    <citation type="journal article" date="2019" name="Int. J. Syst. Evol. Microbiol.">
        <title>The Global Catalogue of Microorganisms (GCM) 10K type strain sequencing project: providing services to taxonomists for standard genome sequencing and annotation.</title>
        <authorList>
            <consortium name="The Broad Institute Genomics Platform"/>
            <consortium name="The Broad Institute Genome Sequencing Center for Infectious Disease"/>
            <person name="Wu L."/>
            <person name="Ma J."/>
        </authorList>
    </citation>
    <scope>NUCLEOTIDE SEQUENCE [LARGE SCALE GENOMIC DNA]</scope>
    <source>
        <strain evidence="3">JCM 18657</strain>
    </source>
</reference>
<keyword evidence="1" id="KW-1133">Transmembrane helix</keyword>
<gene>
    <name evidence="2" type="ORF">ACFQWB_00265</name>
</gene>
<proteinExistence type="predicted"/>
<evidence type="ECO:0000313" key="3">
    <source>
        <dbReference type="Proteomes" id="UP001596528"/>
    </source>
</evidence>
<keyword evidence="3" id="KW-1185">Reference proteome</keyword>
<keyword evidence="1" id="KW-0472">Membrane</keyword>
<dbReference type="EMBL" id="JBHTGQ010000001">
    <property type="protein sequence ID" value="MFC7748378.1"/>
    <property type="molecule type" value="Genomic_DNA"/>
</dbReference>
<organism evidence="2 3">
    <name type="scientific">Paenibacillus thermoaerophilus</name>
    <dbReference type="NCBI Taxonomy" id="1215385"/>
    <lineage>
        <taxon>Bacteria</taxon>
        <taxon>Bacillati</taxon>
        <taxon>Bacillota</taxon>
        <taxon>Bacilli</taxon>
        <taxon>Bacillales</taxon>
        <taxon>Paenibacillaceae</taxon>
        <taxon>Paenibacillus</taxon>
    </lineage>
</organism>
<evidence type="ECO:0000313" key="2">
    <source>
        <dbReference type="EMBL" id="MFC7748378.1"/>
    </source>
</evidence>
<dbReference type="Proteomes" id="UP001596528">
    <property type="component" value="Unassembled WGS sequence"/>
</dbReference>
<protein>
    <submittedName>
        <fullName evidence="2">Uncharacterized protein</fullName>
    </submittedName>
</protein>
<keyword evidence="1" id="KW-0812">Transmembrane</keyword>
<feature type="transmembrane region" description="Helical" evidence="1">
    <location>
        <begin position="22"/>
        <end position="46"/>
    </location>
</feature>